<evidence type="ECO:0000259" key="4">
    <source>
        <dbReference type="PROSITE" id="PS51424"/>
    </source>
</evidence>
<keyword evidence="2" id="KW-0547">Nucleotide-binding</keyword>
<dbReference type="GO" id="GO:0006355">
    <property type="term" value="P:regulation of DNA-templated transcription"/>
    <property type="evidence" value="ECO:0007669"/>
    <property type="project" value="InterPro"/>
</dbReference>
<dbReference type="PANTHER" id="PTHR15499:SF4">
    <property type="entry name" value="ROC DOMAIN-CONTAINING PROTEIN"/>
    <property type="match status" value="1"/>
</dbReference>
<name>A0A914AFE4_PATMI</name>
<dbReference type="InterPro" id="IPR039655">
    <property type="entry name" value="HBP1"/>
</dbReference>
<proteinExistence type="predicted"/>
<keyword evidence="1" id="KW-0677">Repeat</keyword>
<feature type="region of interest" description="Disordered" evidence="3">
    <location>
        <begin position="677"/>
        <end position="718"/>
    </location>
</feature>
<dbReference type="PROSITE" id="PS51424">
    <property type="entry name" value="ROC"/>
    <property type="match status" value="1"/>
</dbReference>
<organism evidence="5 6">
    <name type="scientific">Patiria miniata</name>
    <name type="common">Bat star</name>
    <name type="synonym">Asterina miniata</name>
    <dbReference type="NCBI Taxonomy" id="46514"/>
    <lineage>
        <taxon>Eukaryota</taxon>
        <taxon>Metazoa</taxon>
        <taxon>Echinodermata</taxon>
        <taxon>Eleutherozoa</taxon>
        <taxon>Asterozoa</taxon>
        <taxon>Asteroidea</taxon>
        <taxon>Valvatacea</taxon>
        <taxon>Valvatida</taxon>
        <taxon>Asterinidae</taxon>
        <taxon>Patiria</taxon>
    </lineage>
</organism>
<dbReference type="InterPro" id="IPR027417">
    <property type="entry name" value="P-loop_NTPase"/>
</dbReference>
<evidence type="ECO:0000313" key="5">
    <source>
        <dbReference type="EnsemblMetazoa" id="XP_038062221.1"/>
    </source>
</evidence>
<reference evidence="5" key="1">
    <citation type="submission" date="2022-11" db="UniProtKB">
        <authorList>
            <consortium name="EnsemblMetazoa"/>
        </authorList>
    </citation>
    <scope>IDENTIFICATION</scope>
</reference>
<dbReference type="Pfam" id="PF08477">
    <property type="entry name" value="Roc"/>
    <property type="match status" value="1"/>
</dbReference>
<feature type="region of interest" description="Disordered" evidence="3">
    <location>
        <begin position="1"/>
        <end position="24"/>
    </location>
</feature>
<feature type="compositionally biased region" description="Low complexity" evidence="3">
    <location>
        <begin position="689"/>
        <end position="698"/>
    </location>
</feature>
<sequence>MCQEFPGSPPAIINKDADSTGDLQSLSPETSLAYRRRVLLLGGSGSGKTSLAKSLVSGSSQTSDGTTESLDVHVWCPFNGTTYENLLEKELTGYERSLVLDVWDLAGRKVWQKFHHLFLTPATLPVVVFNLADQDSCDEVSKIVELIWAKVPGSKLIIVGTHVDQLGQEERNADKCQDILGVMRNRHAHCIQKIQQEIHNLRNLSESARTPKCNQKIKHLQEILERFPSPPTSIIRSSSKTAKGLDDVRRDILQSILDSNRQSSVEHSMPIRPATADVYDDIVTMRKDAHVVVSAHEMHELFTKHEVGLSSEVEANEVAFLETSGVIQCIIDFSDSDDNLICINPPVLAKALCQVHMSDTKKAFRFEAKRFWPKSDSGHSKKPNPAVLVQALEEVATEGLVRESMFPLLWQDLNMNEKQTRLIIDLLARLGLLNRAADAHGDAEKRSLELPNYPGLQARVQHRLPLLGLTPDMGPTLNWTPKPFKGDAQIGWRYTFPLGTPPGLVPRLFVMCRTNTPGAMYRHHWKNGLLLKMGQVSVNIKQPEASQVEKVDLYVRVTVDEEGDKKATEVLWVVLARFLVVAQRFLASWPGVYYQVSILPSSMYYTSESTVDELEINLLDIMREASLEKKTMKVDVKSQNCEVNVDCLMPLPGDSDLSISHWLQWLANLDIQLSESTPSINEPDDQISDNDSQSSLRPSPSPPRGNSPRVLTSPPVKTNKKAEIKWKLDNGWRRVSVEDELKEIKKVAASFVAAVLAGAVAQLITEQSRADDHGHTLMEREAKHAAALASARAAQAAQSGNAEAAAMAVVAAAQAMDNAMLVRKKGNKGTAMIKSRMCTIM</sequence>
<dbReference type="GeneID" id="119732661"/>
<dbReference type="PANTHER" id="PTHR15499">
    <property type="entry name" value="HMG BOX-CONTAINING PROTEIN 1"/>
    <property type="match status" value="1"/>
</dbReference>
<evidence type="ECO:0000256" key="2">
    <source>
        <dbReference type="ARBA" id="ARBA00022741"/>
    </source>
</evidence>
<evidence type="ECO:0000256" key="3">
    <source>
        <dbReference type="SAM" id="MobiDB-lite"/>
    </source>
</evidence>
<dbReference type="Gene3D" id="3.40.50.300">
    <property type="entry name" value="P-loop containing nucleotide triphosphate hydrolases"/>
    <property type="match status" value="1"/>
</dbReference>
<protein>
    <recommendedName>
        <fullName evidence="4">Roc domain-containing protein</fullName>
    </recommendedName>
</protein>
<dbReference type="EnsemblMetazoa" id="XM_038206293.1">
    <property type="protein sequence ID" value="XP_038062221.1"/>
    <property type="gene ID" value="LOC119732661"/>
</dbReference>
<dbReference type="OMA" id="AFRFEAK"/>
<evidence type="ECO:0000256" key="1">
    <source>
        <dbReference type="ARBA" id="ARBA00022737"/>
    </source>
</evidence>
<accession>A0A914AFE4</accession>
<dbReference type="Proteomes" id="UP000887568">
    <property type="component" value="Unplaced"/>
</dbReference>
<dbReference type="OrthoDB" id="10257471at2759"/>
<dbReference type="SUPFAM" id="SSF52540">
    <property type="entry name" value="P-loop containing nucleoside triphosphate hydrolases"/>
    <property type="match status" value="1"/>
</dbReference>
<dbReference type="InterPro" id="IPR020859">
    <property type="entry name" value="ROC"/>
</dbReference>
<evidence type="ECO:0000313" key="6">
    <source>
        <dbReference type="Proteomes" id="UP000887568"/>
    </source>
</evidence>
<feature type="domain" description="Roc" evidence="4">
    <location>
        <begin position="29"/>
        <end position="259"/>
    </location>
</feature>
<keyword evidence="6" id="KW-1185">Reference proteome</keyword>
<dbReference type="AlphaFoldDB" id="A0A914AFE4"/>
<dbReference type="GO" id="GO:0000166">
    <property type="term" value="F:nucleotide binding"/>
    <property type="evidence" value="ECO:0007669"/>
    <property type="project" value="UniProtKB-KW"/>
</dbReference>
<dbReference type="RefSeq" id="XP_038062221.1">
    <property type="nucleotide sequence ID" value="XM_038206293.1"/>
</dbReference>